<dbReference type="SUPFAM" id="SSF56112">
    <property type="entry name" value="Protein kinase-like (PK-like)"/>
    <property type="match status" value="1"/>
</dbReference>
<dbReference type="CDD" id="cd05123">
    <property type="entry name" value="STKc_AGC"/>
    <property type="match status" value="1"/>
</dbReference>
<dbReference type="PANTHER" id="PTHR24351">
    <property type="entry name" value="RIBOSOMAL PROTEIN S6 KINASE"/>
    <property type="match status" value="1"/>
</dbReference>
<dbReference type="SMART" id="SM00233">
    <property type="entry name" value="PH"/>
    <property type="match status" value="1"/>
</dbReference>
<dbReference type="SUPFAM" id="SSF50729">
    <property type="entry name" value="PH domain-like"/>
    <property type="match status" value="1"/>
</dbReference>
<evidence type="ECO:0000259" key="11">
    <source>
        <dbReference type="PROSITE" id="PS50003"/>
    </source>
</evidence>
<dbReference type="InterPro" id="IPR000961">
    <property type="entry name" value="AGC-kinase_C"/>
</dbReference>
<evidence type="ECO:0000256" key="1">
    <source>
        <dbReference type="ARBA" id="ARBA00006935"/>
    </source>
</evidence>
<dbReference type="Pfam" id="PF00169">
    <property type="entry name" value="PH"/>
    <property type="match status" value="1"/>
</dbReference>
<feature type="binding site" evidence="9">
    <location>
        <position position="141"/>
    </location>
    <ligand>
        <name>ATP</name>
        <dbReference type="ChEBI" id="CHEBI:30616"/>
    </ligand>
</feature>
<dbReference type="Gene3D" id="3.30.200.20">
    <property type="entry name" value="Phosphorylase Kinase, domain 1"/>
    <property type="match status" value="1"/>
</dbReference>
<dbReference type="InterPro" id="IPR000719">
    <property type="entry name" value="Prot_kinase_dom"/>
</dbReference>
<dbReference type="Proteomes" id="UP001150062">
    <property type="component" value="Unassembled WGS sequence"/>
</dbReference>
<dbReference type="PROSITE" id="PS51285">
    <property type="entry name" value="AGC_KINASE_CTER"/>
    <property type="match status" value="1"/>
</dbReference>
<feature type="domain" description="Protein kinase" evidence="12">
    <location>
        <begin position="112"/>
        <end position="369"/>
    </location>
</feature>
<dbReference type="InterPro" id="IPR017441">
    <property type="entry name" value="Protein_kinase_ATP_BS"/>
</dbReference>
<keyword evidence="5" id="KW-0808">Transferase</keyword>
<dbReference type="SMART" id="SM00220">
    <property type="entry name" value="S_TKc"/>
    <property type="match status" value="1"/>
</dbReference>
<dbReference type="Pfam" id="PF00069">
    <property type="entry name" value="Pkinase"/>
    <property type="match status" value="1"/>
</dbReference>
<name>A0ABQ8X5J3_9EUKA</name>
<gene>
    <name evidence="14" type="ORF">M0813_09487</name>
</gene>
<evidence type="ECO:0000256" key="10">
    <source>
        <dbReference type="RuleBase" id="RU000304"/>
    </source>
</evidence>
<evidence type="ECO:0000256" key="9">
    <source>
        <dbReference type="PROSITE-ProRule" id="PRU10141"/>
    </source>
</evidence>
<keyword evidence="15" id="KW-1185">Reference proteome</keyword>
<evidence type="ECO:0000256" key="4">
    <source>
        <dbReference type="ARBA" id="ARBA00022553"/>
    </source>
</evidence>
<dbReference type="Gene3D" id="2.30.29.30">
    <property type="entry name" value="Pleckstrin-homology domain (PH domain)/Phosphotyrosine-binding domain (PTB)"/>
    <property type="match status" value="1"/>
</dbReference>
<keyword evidence="6 9" id="KW-0547">Nucleotide-binding</keyword>
<feature type="domain" description="PH" evidence="11">
    <location>
        <begin position="4"/>
        <end position="100"/>
    </location>
</feature>
<proteinExistence type="inferred from homology"/>
<comment type="similarity">
    <text evidence="1">Belongs to the protein kinase superfamily. AGC Ser/Thr protein kinase family. RAC subfamily.</text>
</comment>
<evidence type="ECO:0000256" key="5">
    <source>
        <dbReference type="ARBA" id="ARBA00022679"/>
    </source>
</evidence>
<sequence>MSNIKIKCGYLVKQGGRIKSWKKRWFVVKDKIVYYYKTEKSQLPRGMFALTNTITLGLTKKRRKKFVFTVNIPNQRTYYISTKTEKERAEWVDFLKKEINSLNIDKVSIDDFNLLAVIGRGTYGKVMLVKKKDTSEMFAMKILQKGMLANNQQISQTMSERDVLMRLQHPFLIGLRYSFQTEEKLYMVLDYAPGGELFYHLQNNGKFTEDRTRLYAAEMVLGLEHLHKMDIIYRDLKPENLLIDEGGHIKITDFGLVKTDLSKKSGGKTNTFCGTPEYLAPEIILDNGYNKSVDWWSLGILMYEMIVGEPLFFTEELDDLYMMILRSQIKVPYSVKDEARDLILKLLDRNPTTRLGSNGSSDIKKHPFFSGLDWEKVYRKEYTPEFIPQISNEMDVTNFDEEFTEERVLDSLVKISAIGKVSETDFNGFTFLGNIEGIGLVQN</sequence>
<dbReference type="InterPro" id="IPR045270">
    <property type="entry name" value="STKc_AGC"/>
</dbReference>
<dbReference type="PROSITE" id="PS50011">
    <property type="entry name" value="PROTEIN_KINASE_DOM"/>
    <property type="match status" value="1"/>
</dbReference>
<dbReference type="EMBL" id="JAOAOG010000332">
    <property type="protein sequence ID" value="KAJ6227827.1"/>
    <property type="molecule type" value="Genomic_DNA"/>
</dbReference>
<protein>
    <recommendedName>
        <fullName evidence="2">non-specific serine/threonine protein kinase</fullName>
        <ecNumber evidence="2">2.7.11.1</ecNumber>
    </recommendedName>
</protein>
<keyword evidence="7 14" id="KW-0418">Kinase</keyword>
<dbReference type="Pfam" id="PF00433">
    <property type="entry name" value="Pkinase_C"/>
    <property type="match status" value="1"/>
</dbReference>
<evidence type="ECO:0000256" key="6">
    <source>
        <dbReference type="ARBA" id="ARBA00022741"/>
    </source>
</evidence>
<accession>A0ABQ8X5J3</accession>
<dbReference type="SMART" id="SM00133">
    <property type="entry name" value="S_TK_X"/>
    <property type="match status" value="1"/>
</dbReference>
<dbReference type="PROSITE" id="PS50003">
    <property type="entry name" value="PH_DOMAIN"/>
    <property type="match status" value="1"/>
</dbReference>
<feature type="domain" description="AGC-kinase C-terminal" evidence="13">
    <location>
        <begin position="370"/>
        <end position="441"/>
    </location>
</feature>
<evidence type="ECO:0000313" key="15">
    <source>
        <dbReference type="Proteomes" id="UP001150062"/>
    </source>
</evidence>
<evidence type="ECO:0000313" key="14">
    <source>
        <dbReference type="EMBL" id="KAJ6227827.1"/>
    </source>
</evidence>
<dbReference type="InterPro" id="IPR017892">
    <property type="entry name" value="Pkinase_C"/>
</dbReference>
<dbReference type="Gene3D" id="1.10.510.10">
    <property type="entry name" value="Transferase(Phosphotransferase) domain 1"/>
    <property type="match status" value="1"/>
</dbReference>
<dbReference type="InterPro" id="IPR001849">
    <property type="entry name" value="PH_domain"/>
</dbReference>
<dbReference type="PROSITE" id="PS00107">
    <property type="entry name" value="PROTEIN_KINASE_ATP"/>
    <property type="match status" value="1"/>
</dbReference>
<dbReference type="PROSITE" id="PS00108">
    <property type="entry name" value="PROTEIN_KINASE_ST"/>
    <property type="match status" value="1"/>
</dbReference>
<evidence type="ECO:0000256" key="2">
    <source>
        <dbReference type="ARBA" id="ARBA00012513"/>
    </source>
</evidence>
<reference evidence="14" key="1">
    <citation type="submission" date="2022-08" db="EMBL/GenBank/DDBJ databases">
        <title>Novel sulfate-reducing endosymbionts in the free-living metamonad Anaeramoeba.</title>
        <authorList>
            <person name="Jerlstrom-Hultqvist J."/>
            <person name="Cepicka I."/>
            <person name="Gallot-Lavallee L."/>
            <person name="Salas-Leiva D."/>
            <person name="Curtis B.A."/>
            <person name="Zahonova K."/>
            <person name="Pipaliya S."/>
            <person name="Dacks J."/>
            <person name="Roger A.J."/>
        </authorList>
    </citation>
    <scope>NUCLEOTIDE SEQUENCE</scope>
    <source>
        <strain evidence="14">Schooner1</strain>
    </source>
</reference>
<evidence type="ECO:0000256" key="7">
    <source>
        <dbReference type="ARBA" id="ARBA00022777"/>
    </source>
</evidence>
<keyword evidence="3 10" id="KW-0723">Serine/threonine-protein kinase</keyword>
<dbReference type="InterPro" id="IPR011009">
    <property type="entry name" value="Kinase-like_dom_sf"/>
</dbReference>
<evidence type="ECO:0000259" key="12">
    <source>
        <dbReference type="PROSITE" id="PS50011"/>
    </source>
</evidence>
<keyword evidence="8 9" id="KW-0067">ATP-binding</keyword>
<comment type="caution">
    <text evidence="14">The sequence shown here is derived from an EMBL/GenBank/DDBJ whole genome shotgun (WGS) entry which is preliminary data.</text>
</comment>
<dbReference type="InterPro" id="IPR011993">
    <property type="entry name" value="PH-like_dom_sf"/>
</dbReference>
<evidence type="ECO:0000259" key="13">
    <source>
        <dbReference type="PROSITE" id="PS51285"/>
    </source>
</evidence>
<evidence type="ECO:0000256" key="3">
    <source>
        <dbReference type="ARBA" id="ARBA00022527"/>
    </source>
</evidence>
<dbReference type="GO" id="GO:0004674">
    <property type="term" value="F:protein serine/threonine kinase activity"/>
    <property type="evidence" value="ECO:0007669"/>
    <property type="project" value="UniProtKB-KW"/>
</dbReference>
<dbReference type="InterPro" id="IPR008271">
    <property type="entry name" value="Ser/Thr_kinase_AS"/>
</dbReference>
<dbReference type="EC" id="2.7.11.1" evidence="2"/>
<organism evidence="14 15">
    <name type="scientific">Anaeramoeba flamelloides</name>
    <dbReference type="NCBI Taxonomy" id="1746091"/>
    <lineage>
        <taxon>Eukaryota</taxon>
        <taxon>Metamonada</taxon>
        <taxon>Anaeramoebidae</taxon>
        <taxon>Anaeramoeba</taxon>
    </lineage>
</organism>
<keyword evidence="4" id="KW-0597">Phosphoprotein</keyword>
<evidence type="ECO:0000256" key="8">
    <source>
        <dbReference type="ARBA" id="ARBA00022840"/>
    </source>
</evidence>